<name>A0A0C2NA01_THEKT</name>
<dbReference type="OrthoDB" id="40048at2759"/>
<sequence>MNNLHLIHERLVHIQLFESSAEPCCSQLENDFLFIGHHHDVYLYNCQNHDFSFQDSKRIQDLDAADDIIALEYIKETQTLIIVITNGFIVSCHDFPIGKFILKSQIEGGCHQARWSPNLSLIAIVKDEGRIFIIDSYGLQNEPLATIDIHKDQKSEYESKSVGWGKRDTQFRGQGMRLDPSNSQASQGSQIADYCDSDINQIKVSWRYDSKYFAVSYFSETYGRRLGVWSPDGVLYAMVKDQPGLYSVLSWAPTGYWITTAFKNEASYEIINYERNCLKRCSFKLDFVDPNDKVIFNLIDY</sequence>
<dbReference type="GO" id="GO:0002926">
    <property type="term" value="P:tRNA wobble base 5-methoxycarbonylmethyl-2-thiouridinylation"/>
    <property type="evidence" value="ECO:0007669"/>
    <property type="project" value="TreeGrafter"/>
</dbReference>
<protein>
    <submittedName>
        <fullName evidence="2">Elongator complex protein 1</fullName>
    </submittedName>
</protein>
<dbReference type="InterPro" id="IPR036322">
    <property type="entry name" value="WD40_repeat_dom_sf"/>
</dbReference>
<dbReference type="AlphaFoldDB" id="A0A0C2NA01"/>
<evidence type="ECO:0000259" key="1">
    <source>
        <dbReference type="Pfam" id="PF04762"/>
    </source>
</evidence>
<dbReference type="Pfam" id="PF04762">
    <property type="entry name" value="Beta-prop_ELP1_1st"/>
    <property type="match status" value="1"/>
</dbReference>
<accession>A0A0C2NA01</accession>
<dbReference type="GO" id="GO:0000049">
    <property type="term" value="F:tRNA binding"/>
    <property type="evidence" value="ECO:0007669"/>
    <property type="project" value="TreeGrafter"/>
</dbReference>
<evidence type="ECO:0000313" key="2">
    <source>
        <dbReference type="EMBL" id="KII73180.1"/>
    </source>
</evidence>
<dbReference type="InterPro" id="IPR006849">
    <property type="entry name" value="Elp1"/>
</dbReference>
<dbReference type="Proteomes" id="UP000031668">
    <property type="component" value="Unassembled WGS sequence"/>
</dbReference>
<dbReference type="EMBL" id="JWZT01000939">
    <property type="protein sequence ID" value="KII73180.1"/>
    <property type="molecule type" value="Genomic_DNA"/>
</dbReference>
<dbReference type="InterPro" id="IPR056164">
    <property type="entry name" value="Beta-prop_ELP1_1st"/>
</dbReference>
<evidence type="ECO:0000313" key="3">
    <source>
        <dbReference type="Proteomes" id="UP000031668"/>
    </source>
</evidence>
<dbReference type="GO" id="GO:0033588">
    <property type="term" value="C:elongator holoenzyme complex"/>
    <property type="evidence" value="ECO:0007669"/>
    <property type="project" value="InterPro"/>
</dbReference>
<feature type="domain" description="ELP1 first N-terminal beta-propeller" evidence="1">
    <location>
        <begin position="1"/>
        <end position="295"/>
    </location>
</feature>
<reference evidence="2 3" key="1">
    <citation type="journal article" date="2014" name="Genome Biol. Evol.">
        <title>The genome of the myxosporean Thelohanellus kitauei shows adaptations to nutrient acquisition within its fish host.</title>
        <authorList>
            <person name="Yang Y."/>
            <person name="Xiong J."/>
            <person name="Zhou Z."/>
            <person name="Huo F."/>
            <person name="Miao W."/>
            <person name="Ran C."/>
            <person name="Liu Y."/>
            <person name="Zhang J."/>
            <person name="Feng J."/>
            <person name="Wang M."/>
            <person name="Wang M."/>
            <person name="Wang L."/>
            <person name="Yao B."/>
        </authorList>
    </citation>
    <scope>NUCLEOTIDE SEQUENCE [LARGE SCALE GENOMIC DNA]</scope>
    <source>
        <strain evidence="2">Wuqing</strain>
    </source>
</reference>
<dbReference type="SUPFAM" id="SSF50978">
    <property type="entry name" value="WD40 repeat-like"/>
    <property type="match status" value="1"/>
</dbReference>
<dbReference type="GO" id="GO:0005829">
    <property type="term" value="C:cytosol"/>
    <property type="evidence" value="ECO:0007669"/>
    <property type="project" value="TreeGrafter"/>
</dbReference>
<keyword evidence="3" id="KW-1185">Reference proteome</keyword>
<dbReference type="PANTHER" id="PTHR12747:SF0">
    <property type="entry name" value="ELONGATOR COMPLEX PROTEIN 1"/>
    <property type="match status" value="1"/>
</dbReference>
<organism evidence="2 3">
    <name type="scientific">Thelohanellus kitauei</name>
    <name type="common">Myxosporean</name>
    <dbReference type="NCBI Taxonomy" id="669202"/>
    <lineage>
        <taxon>Eukaryota</taxon>
        <taxon>Metazoa</taxon>
        <taxon>Cnidaria</taxon>
        <taxon>Myxozoa</taxon>
        <taxon>Myxosporea</taxon>
        <taxon>Bivalvulida</taxon>
        <taxon>Platysporina</taxon>
        <taxon>Myxobolidae</taxon>
        <taxon>Thelohanellus</taxon>
    </lineage>
</organism>
<proteinExistence type="predicted"/>
<comment type="caution">
    <text evidence="2">The sequence shown here is derived from an EMBL/GenBank/DDBJ whole genome shotgun (WGS) entry which is preliminary data.</text>
</comment>
<dbReference type="PANTHER" id="PTHR12747">
    <property type="entry name" value="ELONGATOR COMPLEX PROTEIN 1"/>
    <property type="match status" value="1"/>
</dbReference>
<gene>
    <name evidence="2" type="ORF">RF11_12512</name>
</gene>
<dbReference type="UniPathway" id="UPA00988"/>